<dbReference type="RefSeq" id="YP_009299823.1">
    <property type="nucleotide sequence ID" value="NC_031203.1"/>
</dbReference>
<evidence type="ECO:0000313" key="5">
    <source>
        <dbReference type="EMBL" id="AJB99736.1"/>
    </source>
</evidence>
<dbReference type="Gene3D" id="2.170.120.12">
    <property type="entry name" value="DNA-directed RNA polymerase, insert domain"/>
    <property type="match status" value="1"/>
</dbReference>
<dbReference type="InterPro" id="IPR036603">
    <property type="entry name" value="RBP11-like"/>
</dbReference>
<dbReference type="GO" id="GO:0000428">
    <property type="term" value="C:DNA-directed RNA polymerase complex"/>
    <property type="evidence" value="ECO:0007669"/>
    <property type="project" value="UniProtKB-KW"/>
</dbReference>
<keyword evidence="1" id="KW-0240">DNA-directed RNA polymerase</keyword>
<dbReference type="Pfam" id="PF01000">
    <property type="entry name" value="RNA_pol_A_bac"/>
    <property type="match status" value="1"/>
</dbReference>
<evidence type="ECO:0000256" key="3">
    <source>
        <dbReference type="SAM" id="MobiDB-lite"/>
    </source>
</evidence>
<name>A0A1B0PTP6_9ROSI</name>
<proteinExistence type="predicted"/>
<dbReference type="EMBL" id="KM527897">
    <property type="protein sequence ID" value="AJB99736.1"/>
    <property type="molecule type" value="Genomic_DNA"/>
</dbReference>
<keyword evidence="2" id="KW-0804">Transcription</keyword>
<dbReference type="InterPro" id="IPR036643">
    <property type="entry name" value="RNApol_insert_sf"/>
</dbReference>
<dbReference type="GO" id="GO:0003899">
    <property type="term" value="F:DNA-directed RNA polymerase activity"/>
    <property type="evidence" value="ECO:0007669"/>
    <property type="project" value="InterPro"/>
</dbReference>
<feature type="compositionally biased region" description="Acidic residues" evidence="3">
    <location>
        <begin position="278"/>
        <end position="306"/>
    </location>
</feature>
<dbReference type="EMBL" id="KM527897">
    <property type="protein sequence ID" value="AJB99780.1"/>
    <property type="molecule type" value="Genomic_DNA"/>
</dbReference>
<dbReference type="GeneID" id="29077038"/>
<dbReference type="Gene3D" id="3.30.1360.10">
    <property type="entry name" value="RNA polymerase, RBP11-like subunit"/>
    <property type="match status" value="1"/>
</dbReference>
<dbReference type="GO" id="GO:0046983">
    <property type="term" value="F:protein dimerization activity"/>
    <property type="evidence" value="ECO:0007669"/>
    <property type="project" value="InterPro"/>
</dbReference>
<accession>A0A1B0PTP6</accession>
<evidence type="ECO:0000259" key="4">
    <source>
        <dbReference type="SMART" id="SM00662"/>
    </source>
</evidence>
<keyword evidence="5" id="KW-0150">Chloroplast</keyword>
<organism evidence="5">
    <name type="scientific">Pelargonium quercifolium</name>
    <dbReference type="NCBI Taxonomy" id="253082"/>
    <lineage>
        <taxon>Eukaryota</taxon>
        <taxon>Viridiplantae</taxon>
        <taxon>Streptophyta</taxon>
        <taxon>Embryophyta</taxon>
        <taxon>Tracheophyta</taxon>
        <taxon>Spermatophyta</taxon>
        <taxon>Magnoliopsida</taxon>
        <taxon>eudicotyledons</taxon>
        <taxon>Gunneridae</taxon>
        <taxon>Pentapetalae</taxon>
        <taxon>rosids</taxon>
        <taxon>malvids</taxon>
        <taxon>Geraniales</taxon>
        <taxon>Geraniaceae</taxon>
        <taxon>Pelargonium</taxon>
    </lineage>
</organism>
<geneLocation type="chloroplast" evidence="5"/>
<dbReference type="SUPFAM" id="SSF56553">
    <property type="entry name" value="Insert subdomain of RNA polymerase alpha subunit"/>
    <property type="match status" value="1"/>
</dbReference>
<dbReference type="InterPro" id="IPR011262">
    <property type="entry name" value="DNA-dir_RNA_pol_insert"/>
</dbReference>
<dbReference type="GO" id="GO:0006351">
    <property type="term" value="P:DNA-templated transcription"/>
    <property type="evidence" value="ECO:0007669"/>
    <property type="project" value="InterPro"/>
</dbReference>
<evidence type="ECO:0000256" key="2">
    <source>
        <dbReference type="ARBA" id="ARBA00023163"/>
    </source>
</evidence>
<reference evidence="5" key="1">
    <citation type="submission" date="2014-09" db="EMBL/GenBank/DDBJ databases">
        <title>Plastid Genome Evolution in Pelargonium (Geraniaceae).</title>
        <authorList>
            <person name="Weng M.-L."/>
            <person name="Jansen R.K."/>
        </authorList>
    </citation>
    <scope>NUCLEOTIDE SEQUENCE</scope>
</reference>
<evidence type="ECO:0000256" key="1">
    <source>
        <dbReference type="ARBA" id="ARBA00022478"/>
    </source>
</evidence>
<dbReference type="AlphaFoldDB" id="A0A1B0PTP6"/>
<feature type="domain" description="DNA-directed RNA polymerase RpoA/D/Rpb3-type" evidence="4">
    <location>
        <begin position="37"/>
        <end position="255"/>
    </location>
</feature>
<dbReference type="GeneID" id="29077093"/>
<gene>
    <name evidence="5" type="primary">rpoA</name>
</gene>
<protein>
    <submittedName>
        <fullName evidence="5">RNA polymerase alpha subunit</fullName>
    </submittedName>
</protein>
<dbReference type="InterPro" id="IPR011263">
    <property type="entry name" value="DNA-dir_RNA_pol_RpoA/D/Rpb3"/>
</dbReference>
<sequence>MFPSHFNIRIGDMNQKDKSFPQWEFLAYNVVKKNLVCGRFALGPLKKGQGQLISSTLRKTLFNAIECTCFTHVKFRHSRATNVLQNIYGVKESISEILDNLNQIKLKIKFRSDLGDLQGPLYASIDLQGPRSVRAKDIKGPPGIVILNKTQVIATVTDNVRFFAELTIETNSADSLPPRRLETRFPPEDGYAIDAVFTPVQKFSESIHLQDFENENLQTEMLFLEISTDGRVTPYDALLKASEKVITLFLSFYAGEKKGTYSDLAERVRVKAIKSSDFGEDSEDCPDDWQDSEDWDDWEDADQDWD</sequence>
<feature type="region of interest" description="Disordered" evidence="3">
    <location>
        <begin position="276"/>
        <end position="306"/>
    </location>
</feature>
<dbReference type="RefSeq" id="YP_009299865.1">
    <property type="nucleotide sequence ID" value="NC_031203.1"/>
</dbReference>
<dbReference type="SUPFAM" id="SSF55257">
    <property type="entry name" value="RBP11-like subunits of RNA polymerase"/>
    <property type="match status" value="1"/>
</dbReference>
<keyword evidence="5" id="KW-0934">Plastid</keyword>
<dbReference type="SMART" id="SM00662">
    <property type="entry name" value="RPOLD"/>
    <property type="match status" value="1"/>
</dbReference>